<sequence>MHLHSYKLKNYRRLRDAHIELASDISIFVGANNSGKTSATQAIETFLSGAKDRFSLYDFSSYTWRQLEEIAGQPVEEDEQAALPVVSLDLWFSVAPADLHLVIPLLPSTAWQGTKVGIRVELGPRSSAETLSRFRAAKADGEQKAAALPNGAGDYIPWPQSLCDFLHRELQHEYELRYFVLDEAKFDKGVQADDYTPQPLGTDPGGGSLLNSIVRIDSLSAQRHLADPSSGGGGRAEDISRRMSRFYKRHLDQRQDDHEALKALADSERGLDKHLGDVFGATLKRLERLGYPGLNNPRLSIRSALNPASVMTQDARVHYVLGEGANEVVLPDSYNGLGFKNLIYMVVEILDVHERWLADETRPPLHLIFIEEPEAHLHAQLQQVFVRNVLDLLKAEGDGSDAFASQVVITTHSPHILYERGFTPIRYFRRQVADTEQTTTVLNLSAFYETAKEDRDFLVRYLKLTHCDLFFADAAILVEGNVERLLLPLMIEKEAHTLRSASLCILEVGGAFGHRFKALLEFLGITTLLITDLDSVELVADADAAAADDEDDISEFEVPADEPPVPANAEDGAPAAPPVVPAKQTKKGKACLPSFPGAVTSNQSLIQWLPALRTVADLWAATDADKTRELMAGGVKVRVAYQTQGDVTWNGATAALCGRTLEEAFGLENPAWCQAQPQKHLGLKLTGDPADPAALAAGLHKRVKGKGFDKTKFALGVLTAHEGDWQVPAYIKEGLIWLRDEVPIEVETLAELPAGDDVVVAPEGEV</sequence>
<evidence type="ECO:0000313" key="5">
    <source>
        <dbReference type="Proteomes" id="UP000197024"/>
    </source>
</evidence>
<evidence type="ECO:0000259" key="2">
    <source>
        <dbReference type="Pfam" id="PF13175"/>
    </source>
</evidence>
<dbReference type="InterPro" id="IPR051396">
    <property type="entry name" value="Bact_Antivir_Def_Nuclease"/>
</dbReference>
<dbReference type="GO" id="GO:0004519">
    <property type="term" value="F:endonuclease activity"/>
    <property type="evidence" value="ECO:0007669"/>
    <property type="project" value="UniProtKB-KW"/>
</dbReference>
<dbReference type="SUPFAM" id="SSF52540">
    <property type="entry name" value="P-loop containing nucleoside triphosphate hydrolases"/>
    <property type="match status" value="1"/>
</dbReference>
<gene>
    <name evidence="4" type="ORF">CD943_06330</name>
</gene>
<dbReference type="Pfam" id="PF13175">
    <property type="entry name" value="AAA_15"/>
    <property type="match status" value="2"/>
</dbReference>
<dbReference type="InterPro" id="IPR034139">
    <property type="entry name" value="TOPRIM_OLD"/>
</dbReference>
<name>A0A1Z3LWG2_BREDI</name>
<dbReference type="EMBL" id="CP021995">
    <property type="protein sequence ID" value="ASD26543.1"/>
    <property type="molecule type" value="Genomic_DNA"/>
</dbReference>
<dbReference type="Proteomes" id="UP000197024">
    <property type="component" value="Chromosome"/>
</dbReference>
<keyword evidence="4" id="KW-0540">Nuclease</keyword>
<dbReference type="InterPro" id="IPR041685">
    <property type="entry name" value="AAA_GajA/Old/RecF-like"/>
</dbReference>
<evidence type="ECO:0000256" key="1">
    <source>
        <dbReference type="SAM" id="MobiDB-lite"/>
    </source>
</evidence>
<feature type="domain" description="Endonuclease GajA/Old nuclease/RecF-like AAA" evidence="2">
    <location>
        <begin position="250"/>
        <end position="416"/>
    </location>
</feature>
<evidence type="ECO:0000313" key="4">
    <source>
        <dbReference type="EMBL" id="ASD26543.1"/>
    </source>
</evidence>
<dbReference type="RefSeq" id="WP_088410497.1">
    <property type="nucleotide sequence ID" value="NZ_CP021995.1"/>
</dbReference>
<dbReference type="Pfam" id="PF20469">
    <property type="entry name" value="OLD-like_TOPRIM"/>
    <property type="match status" value="1"/>
</dbReference>
<dbReference type="PANTHER" id="PTHR43581">
    <property type="entry name" value="ATP/GTP PHOSPHATASE"/>
    <property type="match status" value="1"/>
</dbReference>
<feature type="region of interest" description="Disordered" evidence="1">
    <location>
        <begin position="556"/>
        <end position="582"/>
    </location>
</feature>
<protein>
    <submittedName>
        <fullName evidence="4">ATP-dependent endonuclease</fullName>
    </submittedName>
</protein>
<dbReference type="AlphaFoldDB" id="A0A1Z3LWG2"/>
<accession>A0A1Z3LWG2</accession>
<organism evidence="4 5">
    <name type="scientific">Brevundimonas diminuta</name>
    <name type="common">Pseudomonas diminuta</name>
    <dbReference type="NCBI Taxonomy" id="293"/>
    <lineage>
        <taxon>Bacteria</taxon>
        <taxon>Pseudomonadati</taxon>
        <taxon>Pseudomonadota</taxon>
        <taxon>Alphaproteobacteria</taxon>
        <taxon>Caulobacterales</taxon>
        <taxon>Caulobacteraceae</taxon>
        <taxon>Brevundimonas</taxon>
    </lineage>
</organism>
<dbReference type="InterPro" id="IPR027417">
    <property type="entry name" value="P-loop_NTPase"/>
</dbReference>
<keyword evidence="4" id="KW-0378">Hydrolase</keyword>
<feature type="domain" description="OLD protein-like TOPRIM" evidence="3">
    <location>
        <begin position="470"/>
        <end position="534"/>
    </location>
</feature>
<proteinExistence type="predicted"/>
<evidence type="ECO:0000259" key="3">
    <source>
        <dbReference type="Pfam" id="PF20469"/>
    </source>
</evidence>
<dbReference type="CDD" id="cd01026">
    <property type="entry name" value="TOPRIM_OLD"/>
    <property type="match status" value="1"/>
</dbReference>
<reference evidence="4 5" key="2">
    <citation type="submission" date="2017-06" db="EMBL/GenBank/DDBJ databases">
        <authorList>
            <person name="Kim H.J."/>
            <person name="Triplett B.A."/>
        </authorList>
    </citation>
    <scope>NUCLEOTIDE SEQUENCE [LARGE SCALE GENOMIC DNA]</scope>
    <source>
        <strain evidence="4 5">BZC3</strain>
    </source>
</reference>
<dbReference type="PANTHER" id="PTHR43581:SF2">
    <property type="entry name" value="EXCINUCLEASE ATPASE SUBUNIT"/>
    <property type="match status" value="1"/>
</dbReference>
<reference evidence="4 5" key="1">
    <citation type="submission" date="2017-06" db="EMBL/GenBank/DDBJ databases">
        <title>Biodegradation of gentamicin by bacterial consortia AMQD4 in synthetic medium and raw gentamicin sewage.</title>
        <authorList>
            <person name="Chang H."/>
            <person name="Feng Y."/>
            <person name="Li Z."/>
            <person name="Xue J."/>
            <person name="Cheng D."/>
        </authorList>
    </citation>
    <scope>NUCLEOTIDE SEQUENCE [LARGE SCALE GENOMIC DNA]</scope>
    <source>
        <strain evidence="4 5">BZC3</strain>
    </source>
</reference>
<feature type="domain" description="Endonuclease GajA/Old nuclease/RecF-like AAA" evidence="2">
    <location>
        <begin position="1"/>
        <end position="60"/>
    </location>
</feature>
<dbReference type="Gene3D" id="3.40.50.300">
    <property type="entry name" value="P-loop containing nucleotide triphosphate hydrolases"/>
    <property type="match status" value="1"/>
</dbReference>
<keyword evidence="4" id="KW-0255">Endonuclease</keyword>